<keyword evidence="6" id="KW-1185">Reference proteome</keyword>
<comment type="caution">
    <text evidence="5">The sequence shown here is derived from an EMBL/GenBank/DDBJ whole genome shotgun (WGS) entry which is preliminary data.</text>
</comment>
<evidence type="ECO:0000256" key="3">
    <source>
        <dbReference type="ARBA" id="ARBA00022679"/>
    </source>
</evidence>
<keyword evidence="2 5" id="KW-0032">Aminotransferase</keyword>
<dbReference type="InterPro" id="IPR050103">
    <property type="entry name" value="Class-III_PLP-dep_AT"/>
</dbReference>
<comment type="cofactor">
    <cofactor evidence="1">
        <name>pyridoxal 5'-phosphate</name>
        <dbReference type="ChEBI" id="CHEBI:597326"/>
    </cofactor>
</comment>
<reference evidence="6" key="1">
    <citation type="submission" date="2023-07" db="EMBL/GenBank/DDBJ databases">
        <title>30 novel species of actinomycetes from the DSMZ collection.</title>
        <authorList>
            <person name="Nouioui I."/>
        </authorList>
    </citation>
    <scope>NUCLEOTIDE SEQUENCE [LARGE SCALE GENOMIC DNA]</scope>
    <source>
        <strain evidence="6">DSM 41699</strain>
    </source>
</reference>
<dbReference type="Pfam" id="PF00202">
    <property type="entry name" value="Aminotran_3"/>
    <property type="match status" value="1"/>
</dbReference>
<evidence type="ECO:0000313" key="5">
    <source>
        <dbReference type="EMBL" id="MDT0465707.1"/>
    </source>
</evidence>
<gene>
    <name evidence="5" type="ORF">RM764_22330</name>
</gene>
<dbReference type="InterPro" id="IPR015422">
    <property type="entry name" value="PyrdxlP-dep_Trfase_small"/>
</dbReference>
<proteinExistence type="predicted"/>
<dbReference type="GO" id="GO:0008483">
    <property type="term" value="F:transaminase activity"/>
    <property type="evidence" value="ECO:0007669"/>
    <property type="project" value="UniProtKB-KW"/>
</dbReference>
<dbReference type="Gene3D" id="3.40.640.10">
    <property type="entry name" value="Type I PLP-dependent aspartate aminotransferase-like (Major domain)"/>
    <property type="match status" value="1"/>
</dbReference>
<dbReference type="RefSeq" id="WP_311697175.1">
    <property type="nucleotide sequence ID" value="NZ_JAVREY010000027.1"/>
</dbReference>
<dbReference type="PANTHER" id="PTHR11986:SF79">
    <property type="entry name" value="ACETYLORNITHINE AMINOTRANSFERASE, MITOCHONDRIAL"/>
    <property type="match status" value="1"/>
</dbReference>
<evidence type="ECO:0000313" key="6">
    <source>
        <dbReference type="Proteomes" id="UP001183809"/>
    </source>
</evidence>
<name>A0ABU2TXM4_9ACTN</name>
<dbReference type="InterPro" id="IPR015421">
    <property type="entry name" value="PyrdxlP-dep_Trfase_major"/>
</dbReference>
<dbReference type="InterPro" id="IPR015424">
    <property type="entry name" value="PyrdxlP-dep_Trfase"/>
</dbReference>
<dbReference type="PANTHER" id="PTHR11986">
    <property type="entry name" value="AMINOTRANSFERASE CLASS III"/>
    <property type="match status" value="1"/>
</dbReference>
<dbReference type="Gene3D" id="3.90.1150.10">
    <property type="entry name" value="Aspartate Aminotransferase, domain 1"/>
    <property type="match status" value="1"/>
</dbReference>
<dbReference type="EMBL" id="JAVREY010000027">
    <property type="protein sequence ID" value="MDT0465707.1"/>
    <property type="molecule type" value="Genomic_DNA"/>
</dbReference>
<keyword evidence="3" id="KW-0808">Transferase</keyword>
<evidence type="ECO:0000256" key="2">
    <source>
        <dbReference type="ARBA" id="ARBA00022576"/>
    </source>
</evidence>
<evidence type="ECO:0000256" key="4">
    <source>
        <dbReference type="ARBA" id="ARBA00022898"/>
    </source>
</evidence>
<sequence length="694" mass="73975">MDELAERYLGRALSAWGLDVEYVRAEGDLMYLADDDGGQPAVTDFVGGFGSLFFGHNHPELVAHARSLLDAGTPSHAQLSQRTEAQRVASALNAITRRELDAGEPYEVVFANSGAEAVEAAMKHAELARVFRLGALTGELAERARAARAQVRSGEAALSPAAVELAGPGGDIDAVLEEAGRRNAEALGRAPEFFALEGGFHGKLVGSLQLTHNPTFRLPFQALGARARFVPADQPEDVLKYVEAEQPYVLDIVAEDGVVEVRRLAVPFVAGFVVEPIQGEGGINELTAQQAERISDVCRAVRCPLIVDEIQTGAGRTGSFFASSRIGLTGDYYTLAKSIGGGLAKTSMLLVRQSSYVKEFELLHSSTYAKDSFSCAVTEKVLEMLERDDGAAYRQAAERGTRLRRALEEVRAEFPDVVRRVRGRGLLLGFEFADQSASGSPMIRNYARSGFFGFAVSGFLLRKYGLRLMPTGSAPNTLRIQPSYAIDDAAIDRLAAGLHDICAVLRHQDALQLVHPLTAVETPAPRDDVWDFRSPEPPGPDAEPAAARVAFVAELGTPHALRRFDPSLAGLDDTTLRAFVARSAPVRAMAPLPPVRCRTTEGTTVEVTVFPLLVDETVGDGAGTLAADVAGQVGAAHATGHTTVVVSPALRRLTGTDAPTTGVRGPNGFQLPPGFGVDAEPALLPAELAEALRS</sequence>
<dbReference type="Proteomes" id="UP001183809">
    <property type="component" value="Unassembled WGS sequence"/>
</dbReference>
<protein>
    <submittedName>
        <fullName evidence="5">Aminotransferase class III-fold pyridoxal phosphate-dependent enzyme</fullName>
    </submittedName>
</protein>
<keyword evidence="4" id="KW-0663">Pyridoxal phosphate</keyword>
<dbReference type="InterPro" id="IPR005814">
    <property type="entry name" value="Aminotrans_3"/>
</dbReference>
<dbReference type="SUPFAM" id="SSF53383">
    <property type="entry name" value="PLP-dependent transferases"/>
    <property type="match status" value="1"/>
</dbReference>
<evidence type="ECO:0000256" key="1">
    <source>
        <dbReference type="ARBA" id="ARBA00001933"/>
    </source>
</evidence>
<organism evidence="5 6">
    <name type="scientific">Streptomyces gibsoniae</name>
    <dbReference type="NCBI Taxonomy" id="3075529"/>
    <lineage>
        <taxon>Bacteria</taxon>
        <taxon>Bacillati</taxon>
        <taxon>Actinomycetota</taxon>
        <taxon>Actinomycetes</taxon>
        <taxon>Kitasatosporales</taxon>
        <taxon>Streptomycetaceae</taxon>
        <taxon>Streptomyces</taxon>
    </lineage>
</organism>
<accession>A0ABU2TXM4</accession>